<keyword evidence="4" id="KW-1185">Reference proteome</keyword>
<feature type="domain" description="DUF2510" evidence="2">
    <location>
        <begin position="164"/>
        <end position="196"/>
    </location>
</feature>
<dbReference type="AlphaFoldDB" id="A0A9W4GSU2"/>
<gene>
    <name evidence="3" type="ORF">SCOCK_340070</name>
</gene>
<feature type="chain" id="PRO_5040772099" description="DUF2510 domain-containing protein" evidence="1">
    <location>
        <begin position="33"/>
        <end position="378"/>
    </location>
</feature>
<name>A0A9W4GSU2_9ACTN</name>
<dbReference type="InterPro" id="IPR018929">
    <property type="entry name" value="DUF2510"/>
</dbReference>
<protein>
    <recommendedName>
        <fullName evidence="2">DUF2510 domain-containing protein</fullName>
    </recommendedName>
</protein>
<accession>A0A9W4GSU2</accession>
<evidence type="ECO:0000259" key="2">
    <source>
        <dbReference type="Pfam" id="PF10708"/>
    </source>
</evidence>
<dbReference type="RefSeq" id="WP_251492943.1">
    <property type="nucleotide sequence ID" value="NZ_CAJSLV010000064.1"/>
</dbReference>
<dbReference type="Pfam" id="PF10708">
    <property type="entry name" value="DUF2510"/>
    <property type="match status" value="1"/>
</dbReference>
<evidence type="ECO:0000256" key="1">
    <source>
        <dbReference type="SAM" id="SignalP"/>
    </source>
</evidence>
<reference evidence="3" key="1">
    <citation type="submission" date="2021-05" db="EMBL/GenBank/DDBJ databases">
        <authorList>
            <person name="Arsene-Ploetze F."/>
        </authorList>
    </citation>
    <scope>NUCLEOTIDE SEQUENCE</scope>
    <source>
        <strain evidence="3">DSM 42138</strain>
    </source>
</reference>
<sequence length="378" mass="39548">MTIAGRGRLIKATLAMAAFLGASLAQTGGAAAAGGRWVAEPVPYPQGYLADITHLDAHTTWAVGSRESTVDPYHPVLVGKDDRDGQGWKVIPTPDDGQDHTWYRNLDASSTRDVWAVGGALSGTSVPAVHWDGSTWRSADIPVPENSNVDMRVATVSPTDAWAAGWYSDPDTQISSPLLRHWDGTAWNAVPVPADADVMNLMAIEATPAHDVWVTGFSDTDQPRALHYDGTGWTPAAIPFTGVNGELYDIAANGPGDVYAVGRTLLDEKDWGHSLVMHYDGTAWHQVAAPAKAGQLISLARTADGGIVAVGQDVDRTESIVLKSTTAGLSMRALPSVNGVAPYVDGVDATARGTVTVIGMAGDTAGDPPAPLALTGSL</sequence>
<dbReference type="EMBL" id="CAJSLV010000064">
    <property type="protein sequence ID" value="CAG6395646.1"/>
    <property type="molecule type" value="Genomic_DNA"/>
</dbReference>
<comment type="caution">
    <text evidence="3">The sequence shown here is derived from an EMBL/GenBank/DDBJ whole genome shotgun (WGS) entry which is preliminary data.</text>
</comment>
<proteinExistence type="predicted"/>
<keyword evidence="1" id="KW-0732">Signal</keyword>
<organism evidence="3 4">
    <name type="scientific">Actinacidiphila cocklensis</name>
    <dbReference type="NCBI Taxonomy" id="887465"/>
    <lineage>
        <taxon>Bacteria</taxon>
        <taxon>Bacillati</taxon>
        <taxon>Actinomycetota</taxon>
        <taxon>Actinomycetes</taxon>
        <taxon>Kitasatosporales</taxon>
        <taxon>Streptomycetaceae</taxon>
        <taxon>Actinacidiphila</taxon>
    </lineage>
</organism>
<dbReference type="Proteomes" id="UP001152519">
    <property type="component" value="Unassembled WGS sequence"/>
</dbReference>
<evidence type="ECO:0000313" key="4">
    <source>
        <dbReference type="Proteomes" id="UP001152519"/>
    </source>
</evidence>
<feature type="signal peptide" evidence="1">
    <location>
        <begin position="1"/>
        <end position="32"/>
    </location>
</feature>
<evidence type="ECO:0000313" key="3">
    <source>
        <dbReference type="EMBL" id="CAG6395646.1"/>
    </source>
</evidence>